<evidence type="ECO:0000256" key="7">
    <source>
        <dbReference type="SAM" id="MobiDB-lite"/>
    </source>
</evidence>
<dbReference type="GO" id="GO:0060261">
    <property type="term" value="P:positive regulation of transcription initiation by RNA polymerase II"/>
    <property type="evidence" value="ECO:0007669"/>
    <property type="project" value="InterPro"/>
</dbReference>
<reference evidence="9" key="1">
    <citation type="submission" date="2021-01" db="EMBL/GenBank/DDBJ databases">
        <authorList>
            <person name="Corre E."/>
            <person name="Pelletier E."/>
            <person name="Niang G."/>
            <person name="Scheremetjew M."/>
            <person name="Finn R."/>
            <person name="Kale V."/>
            <person name="Holt S."/>
            <person name="Cochrane G."/>
            <person name="Meng A."/>
            <person name="Brown T."/>
            <person name="Cohen L."/>
        </authorList>
    </citation>
    <scope>NUCLEOTIDE SEQUENCE</scope>
    <source>
        <strain evidence="9">CCMP441</strain>
    </source>
</reference>
<gene>
    <name evidence="9" type="ORF">HAND1043_LOCUS24700</name>
</gene>
<evidence type="ECO:0000256" key="6">
    <source>
        <dbReference type="ARBA" id="ARBA00023242"/>
    </source>
</evidence>
<dbReference type="InterPro" id="IPR003173">
    <property type="entry name" value="PC4_C"/>
</dbReference>
<protein>
    <recommendedName>
        <fullName evidence="8">Transcriptional coactivator p15 (PC4) C-terminal domain-containing protein</fullName>
    </recommendedName>
</protein>
<keyword evidence="3" id="KW-0805">Transcription regulation</keyword>
<dbReference type="AlphaFoldDB" id="A0A6U4PS68"/>
<dbReference type="GO" id="GO:0003677">
    <property type="term" value="F:DNA binding"/>
    <property type="evidence" value="ECO:0007669"/>
    <property type="project" value="UniProtKB-KW"/>
</dbReference>
<comment type="subcellular location">
    <subcellularLocation>
        <location evidence="1">Nucleus</location>
    </subcellularLocation>
</comment>
<organism evidence="9">
    <name type="scientific">Hemiselmis andersenii</name>
    <name type="common">Cryptophyte alga</name>
    <dbReference type="NCBI Taxonomy" id="464988"/>
    <lineage>
        <taxon>Eukaryota</taxon>
        <taxon>Cryptophyceae</taxon>
        <taxon>Cryptomonadales</taxon>
        <taxon>Hemiselmidaceae</taxon>
        <taxon>Hemiselmis</taxon>
    </lineage>
</organism>
<evidence type="ECO:0000256" key="4">
    <source>
        <dbReference type="ARBA" id="ARBA00023125"/>
    </source>
</evidence>
<dbReference type="SUPFAM" id="SSF54447">
    <property type="entry name" value="ssDNA-binding transcriptional regulator domain"/>
    <property type="match status" value="1"/>
</dbReference>
<evidence type="ECO:0000256" key="3">
    <source>
        <dbReference type="ARBA" id="ARBA00023015"/>
    </source>
</evidence>
<evidence type="ECO:0000313" key="9">
    <source>
        <dbReference type="EMBL" id="CAD8758186.1"/>
    </source>
</evidence>
<sequence>MPPVKDEEEQTHHKRPREEDGDEGKDVKSEPKKPKGTWEESGEEGHMVISQGRNQKRVTVSKFKGIVLVGLREYYEKDNKWLPGKSGISLTLEQWEAVVGVSESVTALAKKLSS</sequence>
<feature type="region of interest" description="Disordered" evidence="7">
    <location>
        <begin position="1"/>
        <end position="54"/>
    </location>
</feature>
<evidence type="ECO:0000256" key="1">
    <source>
        <dbReference type="ARBA" id="ARBA00004123"/>
    </source>
</evidence>
<dbReference type="Pfam" id="PF02229">
    <property type="entry name" value="PC4"/>
    <property type="match status" value="1"/>
</dbReference>
<dbReference type="GO" id="GO:0003713">
    <property type="term" value="F:transcription coactivator activity"/>
    <property type="evidence" value="ECO:0007669"/>
    <property type="project" value="InterPro"/>
</dbReference>
<comment type="similarity">
    <text evidence="2">Belongs to the transcriptional coactivator PC4 family.</text>
</comment>
<feature type="compositionally biased region" description="Basic and acidic residues" evidence="7">
    <location>
        <begin position="24"/>
        <end position="46"/>
    </location>
</feature>
<evidence type="ECO:0000256" key="5">
    <source>
        <dbReference type="ARBA" id="ARBA00023163"/>
    </source>
</evidence>
<keyword evidence="6" id="KW-0539">Nucleus</keyword>
<keyword evidence="4" id="KW-0238">DNA-binding</keyword>
<dbReference type="PANTHER" id="PTHR13215">
    <property type="entry name" value="RNA POLYMERASE II TRANSCRIPTIONAL COACTIVATOR"/>
    <property type="match status" value="1"/>
</dbReference>
<proteinExistence type="inferred from homology"/>
<accession>A0A6U4PS68</accession>
<dbReference type="GO" id="GO:0005634">
    <property type="term" value="C:nucleus"/>
    <property type="evidence" value="ECO:0007669"/>
    <property type="project" value="UniProtKB-SubCell"/>
</dbReference>
<keyword evidence="5" id="KW-0804">Transcription</keyword>
<evidence type="ECO:0000259" key="8">
    <source>
        <dbReference type="Pfam" id="PF02229"/>
    </source>
</evidence>
<dbReference type="EMBL" id="HBFK01040676">
    <property type="protein sequence ID" value="CAD8758186.1"/>
    <property type="molecule type" value="Transcribed_RNA"/>
</dbReference>
<evidence type="ECO:0000256" key="2">
    <source>
        <dbReference type="ARBA" id="ARBA00009001"/>
    </source>
</evidence>
<dbReference type="Gene3D" id="2.30.31.10">
    <property type="entry name" value="Transcriptional Coactivator Pc4, Chain A"/>
    <property type="match status" value="1"/>
</dbReference>
<dbReference type="InterPro" id="IPR045125">
    <property type="entry name" value="Sub1/Tcp4-like"/>
</dbReference>
<feature type="domain" description="Transcriptional coactivator p15 (PC4) C-terminal" evidence="8">
    <location>
        <begin position="54"/>
        <end position="99"/>
    </location>
</feature>
<name>A0A6U4PS68_HEMAN</name>
<dbReference type="InterPro" id="IPR009044">
    <property type="entry name" value="ssDNA-bd_transcriptional_reg"/>
</dbReference>